<sequence length="164" mass="18110">MRALRGQVSSVLTSKKVESYHEVNRRAVAAGLSIGIGHGQLQRFSEAMDMRGMSKTQNPIETSRCTKHLFAGLKRVDIATTFAVGEFNEGSRGTHTFLNAAGCFSGTLQRQMGRKRDSGRIIKGERAANEVQEARRKKRKLAEQRERDSQEQLEGGLCTNLAAS</sequence>
<dbReference type="Proteomes" id="UP000735302">
    <property type="component" value="Unassembled WGS sequence"/>
</dbReference>
<keyword evidence="3" id="KW-1185">Reference proteome</keyword>
<organism evidence="2 3">
    <name type="scientific">Plakobranchus ocellatus</name>
    <dbReference type="NCBI Taxonomy" id="259542"/>
    <lineage>
        <taxon>Eukaryota</taxon>
        <taxon>Metazoa</taxon>
        <taxon>Spiralia</taxon>
        <taxon>Lophotrochozoa</taxon>
        <taxon>Mollusca</taxon>
        <taxon>Gastropoda</taxon>
        <taxon>Heterobranchia</taxon>
        <taxon>Euthyneura</taxon>
        <taxon>Panpulmonata</taxon>
        <taxon>Sacoglossa</taxon>
        <taxon>Placobranchoidea</taxon>
        <taxon>Plakobranchidae</taxon>
        <taxon>Plakobranchus</taxon>
    </lineage>
</organism>
<feature type="region of interest" description="Disordered" evidence="1">
    <location>
        <begin position="126"/>
        <end position="164"/>
    </location>
</feature>
<name>A0AAV3YDY7_9GAST</name>
<gene>
    <name evidence="2" type="ORF">PoB_000717300</name>
</gene>
<protein>
    <submittedName>
        <fullName evidence="2">Uncharacterized protein</fullName>
    </submittedName>
</protein>
<evidence type="ECO:0000313" key="2">
    <source>
        <dbReference type="EMBL" id="GFN80667.1"/>
    </source>
</evidence>
<dbReference type="AlphaFoldDB" id="A0AAV3YDY7"/>
<comment type="caution">
    <text evidence="2">The sequence shown here is derived from an EMBL/GenBank/DDBJ whole genome shotgun (WGS) entry which is preliminary data.</text>
</comment>
<accession>A0AAV3YDY7</accession>
<evidence type="ECO:0000256" key="1">
    <source>
        <dbReference type="SAM" id="MobiDB-lite"/>
    </source>
</evidence>
<dbReference type="EMBL" id="BLXT01000825">
    <property type="protein sequence ID" value="GFN80667.1"/>
    <property type="molecule type" value="Genomic_DNA"/>
</dbReference>
<reference evidence="2 3" key="1">
    <citation type="journal article" date="2021" name="Elife">
        <title>Chloroplast acquisition without the gene transfer in kleptoplastic sea slugs, Plakobranchus ocellatus.</title>
        <authorList>
            <person name="Maeda T."/>
            <person name="Takahashi S."/>
            <person name="Yoshida T."/>
            <person name="Shimamura S."/>
            <person name="Takaki Y."/>
            <person name="Nagai Y."/>
            <person name="Toyoda A."/>
            <person name="Suzuki Y."/>
            <person name="Arimoto A."/>
            <person name="Ishii H."/>
            <person name="Satoh N."/>
            <person name="Nishiyama T."/>
            <person name="Hasebe M."/>
            <person name="Maruyama T."/>
            <person name="Minagawa J."/>
            <person name="Obokata J."/>
            <person name="Shigenobu S."/>
        </authorList>
    </citation>
    <scope>NUCLEOTIDE SEQUENCE [LARGE SCALE GENOMIC DNA]</scope>
</reference>
<evidence type="ECO:0000313" key="3">
    <source>
        <dbReference type="Proteomes" id="UP000735302"/>
    </source>
</evidence>
<proteinExistence type="predicted"/>
<feature type="compositionally biased region" description="Basic and acidic residues" evidence="1">
    <location>
        <begin position="141"/>
        <end position="150"/>
    </location>
</feature>